<dbReference type="InterPro" id="IPR036921">
    <property type="entry name" value="PurM-like_N_sf"/>
</dbReference>
<dbReference type="InterPro" id="IPR041609">
    <property type="entry name" value="PurL_linker"/>
</dbReference>
<comment type="caution">
    <text evidence="8">Lacks conserved residue(s) required for the propagation of feature annotation.</text>
</comment>
<dbReference type="InterPro" id="IPR016188">
    <property type="entry name" value="PurM-like_N"/>
</dbReference>
<feature type="domain" description="PurM-like C-terminal" evidence="10">
    <location>
        <begin position="197"/>
        <end position="350"/>
    </location>
</feature>
<evidence type="ECO:0000313" key="12">
    <source>
        <dbReference type="EMBL" id="CAA9477740.1"/>
    </source>
</evidence>
<feature type="binding site" evidence="8">
    <location>
        <position position="490"/>
    </location>
    <ligand>
        <name>ATP</name>
        <dbReference type="ChEBI" id="CHEBI:30616"/>
    </ligand>
</feature>
<dbReference type="GO" id="GO:0006189">
    <property type="term" value="P:'de novo' IMP biosynthetic process"/>
    <property type="evidence" value="ECO:0007669"/>
    <property type="project" value="UniProtKB-UniRule"/>
</dbReference>
<dbReference type="CDD" id="cd02204">
    <property type="entry name" value="PurL_repeat2"/>
    <property type="match status" value="1"/>
</dbReference>
<comment type="subcellular location">
    <subcellularLocation>
        <location evidence="8">Cytoplasm</location>
    </subcellularLocation>
</comment>
<comment type="function">
    <text evidence="8">Part of the phosphoribosylformylglycinamidine synthase complex involved in the purines biosynthetic pathway. Catalyzes the ATP-dependent conversion of formylglycinamide ribonucleotide (FGAR) and glutamine to yield formylglycinamidine ribonucleotide (FGAM) and glutamate. The FGAM synthase complex is composed of three subunits. PurQ produces an ammonia molecule by converting glutamine to glutamate. PurL transfers the ammonia molecule to FGAR to form FGAM in an ATP-dependent manner. PurS interacts with PurQ and PurL and is thought to assist in the transfer of the ammonia molecule from PurQ to PurL.</text>
</comment>
<keyword evidence="5 8" id="KW-0658">Purine biosynthesis</keyword>
<dbReference type="Pfam" id="PF18072">
    <property type="entry name" value="FGAR-AT_linker"/>
    <property type="match status" value="1"/>
</dbReference>
<dbReference type="Pfam" id="PF00586">
    <property type="entry name" value="AIRS"/>
    <property type="match status" value="2"/>
</dbReference>
<feature type="binding site" evidence="8">
    <location>
        <begin position="88"/>
        <end position="91"/>
    </location>
    <ligand>
        <name>substrate</name>
    </ligand>
</feature>
<feature type="binding site" evidence="8">
    <location>
        <position position="235"/>
    </location>
    <ligand>
        <name>substrate</name>
    </ligand>
</feature>
<dbReference type="HAMAP" id="MF_00420">
    <property type="entry name" value="PurL_2"/>
    <property type="match status" value="1"/>
</dbReference>
<organism evidence="12">
    <name type="scientific">uncultured Rubrobacteraceae bacterium</name>
    <dbReference type="NCBI Taxonomy" id="349277"/>
    <lineage>
        <taxon>Bacteria</taxon>
        <taxon>Bacillati</taxon>
        <taxon>Actinomycetota</taxon>
        <taxon>Rubrobacteria</taxon>
        <taxon>Rubrobacterales</taxon>
        <taxon>Rubrobacteraceae</taxon>
        <taxon>environmental samples</taxon>
    </lineage>
</organism>
<feature type="binding site" evidence="8">
    <location>
        <position position="110"/>
    </location>
    <ligand>
        <name>substrate</name>
    </ligand>
</feature>
<feature type="binding site" evidence="8">
    <location>
        <position position="263"/>
    </location>
    <ligand>
        <name>Mg(2+)</name>
        <dbReference type="ChEBI" id="CHEBI:18420"/>
        <label>2</label>
    </ligand>
</feature>
<dbReference type="GO" id="GO:0005524">
    <property type="term" value="F:ATP binding"/>
    <property type="evidence" value="ECO:0007669"/>
    <property type="project" value="UniProtKB-UniRule"/>
</dbReference>
<proteinExistence type="inferred from homology"/>
<feature type="binding site" evidence="8">
    <location>
        <position position="528"/>
    </location>
    <ligand>
        <name>Mg(2+)</name>
        <dbReference type="ChEBI" id="CHEBI:18420"/>
        <label>1</label>
    </ligand>
</feature>
<dbReference type="NCBIfam" id="TIGR01736">
    <property type="entry name" value="FGAM_synth_II"/>
    <property type="match status" value="1"/>
</dbReference>
<feature type="binding site" evidence="8">
    <location>
        <position position="46"/>
    </location>
    <ligand>
        <name>ATP</name>
        <dbReference type="ChEBI" id="CHEBI:30616"/>
    </ligand>
</feature>
<comment type="subunit">
    <text evidence="8">Monomer. Part of the FGAM synthase complex composed of 1 PurL, 1 PurQ and 2 PurS subunits.</text>
</comment>
<feature type="domain" description="Phosphoribosylformylglycinamidine synthase linker" evidence="11">
    <location>
        <begin position="5"/>
        <end position="47"/>
    </location>
</feature>
<evidence type="ECO:0000256" key="7">
    <source>
        <dbReference type="ARBA" id="ARBA00022842"/>
    </source>
</evidence>
<dbReference type="Pfam" id="PF02769">
    <property type="entry name" value="AIRS_C"/>
    <property type="match status" value="2"/>
</dbReference>
<dbReference type="GO" id="GO:0000287">
    <property type="term" value="F:magnesium ion binding"/>
    <property type="evidence" value="ECO:0007669"/>
    <property type="project" value="UniProtKB-UniRule"/>
</dbReference>
<dbReference type="InterPro" id="IPR010074">
    <property type="entry name" value="PRibForGlyAmidine_synth_PurL"/>
</dbReference>
<keyword evidence="7 8" id="KW-0460">Magnesium</keyword>
<dbReference type="AlphaFoldDB" id="A0A6J4RNN3"/>
<dbReference type="NCBIfam" id="NF002290">
    <property type="entry name" value="PRK01213.1"/>
    <property type="match status" value="1"/>
</dbReference>
<keyword evidence="1 8" id="KW-0963">Cytoplasm</keyword>
<feature type="domain" description="PurM-like N-terminal" evidence="9">
    <location>
        <begin position="68"/>
        <end position="183"/>
    </location>
</feature>
<evidence type="ECO:0000256" key="3">
    <source>
        <dbReference type="ARBA" id="ARBA00022723"/>
    </source>
</evidence>
<evidence type="ECO:0000259" key="9">
    <source>
        <dbReference type="Pfam" id="PF00586"/>
    </source>
</evidence>
<dbReference type="GO" id="GO:0004642">
    <property type="term" value="F:phosphoribosylformylglycinamidine synthase activity"/>
    <property type="evidence" value="ECO:0007669"/>
    <property type="project" value="UniProtKB-UniRule"/>
</dbReference>
<feature type="binding site" evidence="8">
    <location>
        <position position="530"/>
    </location>
    <ligand>
        <name>substrate</name>
    </ligand>
</feature>
<dbReference type="GO" id="GO:0005737">
    <property type="term" value="C:cytoplasm"/>
    <property type="evidence" value="ECO:0007669"/>
    <property type="project" value="UniProtKB-SubCell"/>
</dbReference>
<name>A0A6J4RNN3_9ACTN</name>
<feature type="binding site" evidence="8">
    <location>
        <position position="87"/>
    </location>
    <ligand>
        <name>Mg(2+)</name>
        <dbReference type="ChEBI" id="CHEBI:18420"/>
        <label>1</label>
    </ligand>
</feature>
<dbReference type="EC" id="6.3.5.3" evidence="8"/>
<comment type="catalytic activity">
    <reaction evidence="8">
        <text>N(2)-formyl-N(1)-(5-phospho-beta-D-ribosyl)glycinamide + L-glutamine + ATP + H2O = 2-formamido-N(1)-(5-O-phospho-beta-D-ribosyl)acetamidine + L-glutamate + ADP + phosphate + H(+)</text>
        <dbReference type="Rhea" id="RHEA:17129"/>
        <dbReference type="ChEBI" id="CHEBI:15377"/>
        <dbReference type="ChEBI" id="CHEBI:15378"/>
        <dbReference type="ChEBI" id="CHEBI:29985"/>
        <dbReference type="ChEBI" id="CHEBI:30616"/>
        <dbReference type="ChEBI" id="CHEBI:43474"/>
        <dbReference type="ChEBI" id="CHEBI:58359"/>
        <dbReference type="ChEBI" id="CHEBI:147286"/>
        <dbReference type="ChEBI" id="CHEBI:147287"/>
        <dbReference type="ChEBI" id="CHEBI:456216"/>
        <dbReference type="EC" id="6.3.5.3"/>
    </reaction>
</comment>
<comment type="pathway">
    <text evidence="8">Purine metabolism; IMP biosynthesis via de novo pathway; 5-amino-1-(5-phospho-D-ribosyl)imidazole from N(2)-formyl-N(1)-(5-phospho-D-ribosyl)glycinamide: step 1/2.</text>
</comment>
<gene>
    <name evidence="8" type="primary">purL</name>
    <name evidence="12" type="ORF">AVDCRST_MAG25-2550</name>
</gene>
<feature type="domain" description="PurM-like N-terminal" evidence="9">
    <location>
        <begin position="433"/>
        <end position="551"/>
    </location>
</feature>
<dbReference type="PIRSF" id="PIRSF001587">
    <property type="entry name" value="FGAM_synthase_II"/>
    <property type="match status" value="1"/>
</dbReference>
<dbReference type="SUPFAM" id="SSF55326">
    <property type="entry name" value="PurM N-terminal domain-like"/>
    <property type="match status" value="2"/>
</dbReference>
<feature type="binding site" evidence="8">
    <location>
        <position position="527"/>
    </location>
    <ligand>
        <name>ATP</name>
        <dbReference type="ChEBI" id="CHEBI:30616"/>
    </ligand>
</feature>
<evidence type="ECO:0000259" key="11">
    <source>
        <dbReference type="Pfam" id="PF18072"/>
    </source>
</evidence>
<dbReference type="UniPathway" id="UPA00074">
    <property type="reaction ID" value="UER00128"/>
</dbReference>
<accession>A0A6J4RNN3</accession>
<reference evidence="12" key="1">
    <citation type="submission" date="2020-02" db="EMBL/GenBank/DDBJ databases">
        <authorList>
            <person name="Meier V. D."/>
        </authorList>
    </citation>
    <scope>NUCLEOTIDE SEQUENCE</scope>
    <source>
        <strain evidence="12">AVDCRST_MAG25</strain>
    </source>
</reference>
<feature type="domain" description="PurM-like C-terminal" evidence="10">
    <location>
        <begin position="565"/>
        <end position="704"/>
    </location>
</feature>
<evidence type="ECO:0000256" key="8">
    <source>
        <dbReference type="HAMAP-Rule" id="MF_00420"/>
    </source>
</evidence>
<protein>
    <recommendedName>
        <fullName evidence="8">Phosphoribosylformylglycinamidine synthase subunit PurL</fullName>
        <shortName evidence="8">FGAM synthase</shortName>
        <ecNumber evidence="8">6.3.5.3</ecNumber>
    </recommendedName>
    <alternativeName>
        <fullName evidence="8">Formylglycinamide ribonucleotide amidotransferase subunit II</fullName>
        <shortName evidence="8">FGAR amidotransferase II</shortName>
        <shortName evidence="8">FGAR-AT II</shortName>
    </alternativeName>
    <alternativeName>
        <fullName evidence="8">Glutamine amidotransferase PurL</fullName>
    </alternativeName>
    <alternativeName>
        <fullName evidence="8">Phosphoribosylformylglycinamidine synthase subunit II</fullName>
    </alternativeName>
</protein>
<dbReference type="PANTHER" id="PTHR43555:SF1">
    <property type="entry name" value="PHOSPHORIBOSYLFORMYLGLYCINAMIDINE SYNTHASE SUBUNIT PURL"/>
    <property type="match status" value="1"/>
</dbReference>
<keyword evidence="6 8" id="KW-0067">ATP-binding</keyword>
<comment type="similarity">
    <text evidence="8">Belongs to the FGAMS family.</text>
</comment>
<evidence type="ECO:0000256" key="4">
    <source>
        <dbReference type="ARBA" id="ARBA00022741"/>
    </source>
</evidence>
<dbReference type="SUPFAM" id="SSF56042">
    <property type="entry name" value="PurM C-terminal domain-like"/>
    <property type="match status" value="2"/>
</dbReference>
<dbReference type="InterPro" id="IPR010918">
    <property type="entry name" value="PurM-like_C_dom"/>
</dbReference>
<keyword evidence="4 8" id="KW-0547">Nucleotide-binding</keyword>
<evidence type="ECO:0000256" key="1">
    <source>
        <dbReference type="ARBA" id="ARBA00022490"/>
    </source>
</evidence>
<keyword evidence="2 8" id="KW-0436">Ligase</keyword>
<evidence type="ECO:0000259" key="10">
    <source>
        <dbReference type="Pfam" id="PF02769"/>
    </source>
</evidence>
<dbReference type="InterPro" id="IPR036676">
    <property type="entry name" value="PurM-like_C_sf"/>
</dbReference>
<dbReference type="Gene3D" id="3.90.650.10">
    <property type="entry name" value="PurM-like C-terminal domain"/>
    <property type="match status" value="2"/>
</dbReference>
<feature type="active site" evidence="8">
    <location>
        <position position="43"/>
    </location>
</feature>
<evidence type="ECO:0000256" key="2">
    <source>
        <dbReference type="ARBA" id="ARBA00022598"/>
    </source>
</evidence>
<sequence>MNIQETYTSLGLSDFEYDRILELMGRAPNYLELSLFSVMWSEHCGYKNSRPLLRRFPNTGPRVLQGPGENAGVIEVGEGWALAFKMESHNHPSAVEPYEGAATGVGGIIRDVIAMGARPVALLNALRFGPLDDERNRYLFREVVRGIGGYGNAIGVPTVGGEVEFSPAYSGNPLVNAMCVGLIRADEVVRAKAEAGEGNLVVLFGAKTGRDGIHGATFASDELTAESEAKRSNVQVGDPFAGKMLIECSLRLLERDLLVALQDLGAAGIASSASEMAARGGVGIELDAEKVPLREEGMEAWEVVISESQERMLAVVEPEKAEEVLKVCARYELDAAVVGRVTSHGELRVFDNGEPIGSVPAQYLADAPVYEREVKRPAYLDEAQNFDPNDLPEPEDYNEVLLKMLSHPNLCSRASVYEQYDSEVGSDTVVRPGADAAVIRIKGTKLGFAVTTDVSGRHCYLDPRGGGAAAVAEAYRNLSCVGAEPVAITDCLNFGSPEKPDGYYGLSECVDGMAEACEVLGTPVVSGNVSLFNETERGAIYPTPAVGMVGVFEDVSRHATPGFKREGDMVVVLGGATQRPEGHPLAGSSYLEIIHGKVAGRPVVPDLTGEKKTADLVREMIRSGLIDTAHDVSEGGYLVAFAEMALTGGMGFEFHAGEIELLARDKHHLHQTLLGEGGASFVVTVPEERWPELQEALGDARISYDDTGYTGGDRFVIPGLIDLSLEDLRRAHDRDLFERHAPEGGHLG</sequence>
<feature type="binding site" evidence="8">
    <location>
        <begin position="307"/>
        <end position="309"/>
    </location>
    <ligand>
        <name>substrate</name>
    </ligand>
</feature>
<evidence type="ECO:0000256" key="6">
    <source>
        <dbReference type="ARBA" id="ARBA00022840"/>
    </source>
</evidence>
<feature type="binding site" evidence="8">
    <location>
        <position position="85"/>
    </location>
    <ligand>
        <name>ATP</name>
        <dbReference type="ChEBI" id="CHEBI:30616"/>
    </ligand>
</feature>
<feature type="binding site" evidence="8">
    <location>
        <position position="111"/>
    </location>
    <ligand>
        <name>Mg(2+)</name>
        <dbReference type="ChEBI" id="CHEBI:18420"/>
        <label>2</label>
    </ligand>
</feature>
<dbReference type="CDD" id="cd02203">
    <property type="entry name" value="PurL_repeat1"/>
    <property type="match status" value="1"/>
</dbReference>
<evidence type="ECO:0000256" key="5">
    <source>
        <dbReference type="ARBA" id="ARBA00022755"/>
    </source>
</evidence>
<keyword evidence="3 8" id="KW-0479">Metal-binding</keyword>
<dbReference type="Gene3D" id="3.30.1330.10">
    <property type="entry name" value="PurM-like, N-terminal domain"/>
    <property type="match status" value="2"/>
</dbReference>
<feature type="active site" description="Proton acceptor" evidence="8">
    <location>
        <position position="89"/>
    </location>
</feature>
<dbReference type="EMBL" id="CADCVI010000166">
    <property type="protein sequence ID" value="CAA9477740.1"/>
    <property type="molecule type" value="Genomic_DNA"/>
</dbReference>
<dbReference type="PANTHER" id="PTHR43555">
    <property type="entry name" value="PHOSPHORIBOSYLFORMYLGLYCINAMIDINE SYNTHASE SUBUNIT PURL"/>
    <property type="match status" value="1"/>
</dbReference>
<dbReference type="FunFam" id="3.30.1330.10:FF:000004">
    <property type="entry name" value="Phosphoribosylformylglycinamidine synthase subunit PurL"/>
    <property type="match status" value="1"/>
</dbReference>